<evidence type="ECO:0000256" key="4">
    <source>
        <dbReference type="ARBA" id="ARBA00011690"/>
    </source>
</evidence>
<dbReference type="Gene3D" id="3.90.1150.10">
    <property type="entry name" value="Aspartate Aminotransferase, domain 1"/>
    <property type="match status" value="2"/>
</dbReference>
<feature type="domain" description="Glycine cleavage system P-protein N-terminal" evidence="10">
    <location>
        <begin position="27"/>
        <end position="458"/>
    </location>
</feature>
<evidence type="ECO:0000256" key="5">
    <source>
        <dbReference type="ARBA" id="ARBA00022898"/>
    </source>
</evidence>
<dbReference type="EMBL" id="CP036425">
    <property type="protein sequence ID" value="QDU35414.1"/>
    <property type="molecule type" value="Genomic_DNA"/>
</dbReference>
<dbReference type="OrthoDB" id="9801272at2"/>
<dbReference type="FunFam" id="3.90.1150.10:FF:000007">
    <property type="entry name" value="Glycine dehydrogenase (decarboxylating), mitochondrial"/>
    <property type="match status" value="1"/>
</dbReference>
<dbReference type="EC" id="1.4.4.2" evidence="8"/>
<dbReference type="AlphaFoldDB" id="A0A517YYV6"/>
<evidence type="ECO:0000259" key="11">
    <source>
        <dbReference type="Pfam" id="PF21478"/>
    </source>
</evidence>
<dbReference type="NCBIfam" id="NF001696">
    <property type="entry name" value="PRK00451.1"/>
    <property type="match status" value="1"/>
</dbReference>
<comment type="subunit">
    <text evidence="4 8">The glycine cleavage system is composed of four proteins: P, T, L and H.</text>
</comment>
<dbReference type="GO" id="GO:0005960">
    <property type="term" value="C:glycine cleavage complex"/>
    <property type="evidence" value="ECO:0007669"/>
    <property type="project" value="TreeGrafter"/>
</dbReference>
<dbReference type="Gene3D" id="3.40.640.10">
    <property type="entry name" value="Type I PLP-dependent aspartate aminotransferase-like (Major domain)"/>
    <property type="match status" value="2"/>
</dbReference>
<dbReference type="InterPro" id="IPR015422">
    <property type="entry name" value="PyrdxlP-dep_Trfase_small"/>
</dbReference>
<name>A0A517YYV6_9BACT</name>
<dbReference type="FunFam" id="3.40.640.10:FF:000005">
    <property type="entry name" value="Glycine dehydrogenase (decarboxylating), mitochondrial"/>
    <property type="match status" value="1"/>
</dbReference>
<feature type="modified residue" description="N6-(pyridoxal phosphate)lysine" evidence="8 9">
    <location>
        <position position="725"/>
    </location>
</feature>
<dbReference type="InterPro" id="IPR003437">
    <property type="entry name" value="GcvP"/>
</dbReference>
<proteinExistence type="inferred from homology"/>
<dbReference type="Pfam" id="PF02347">
    <property type="entry name" value="GDC-P"/>
    <property type="match status" value="2"/>
</dbReference>
<comment type="function">
    <text evidence="2 8">The glycine cleavage system catalyzes the degradation of glycine. The P protein binds the alpha-amino group of glycine through its pyridoxal phosphate cofactor; CO(2) is released and the remaining methylamine moiety is then transferred to the lipoamide cofactor of the H protein.</text>
</comment>
<dbReference type="GO" id="GO:0004375">
    <property type="term" value="F:glycine dehydrogenase (decarboxylating) activity"/>
    <property type="evidence" value="ECO:0007669"/>
    <property type="project" value="UniProtKB-EC"/>
</dbReference>
<dbReference type="Pfam" id="PF21478">
    <property type="entry name" value="GcvP2_C"/>
    <property type="match status" value="1"/>
</dbReference>
<dbReference type="RefSeq" id="WP_145080731.1">
    <property type="nucleotide sequence ID" value="NZ_CP036425.1"/>
</dbReference>
<dbReference type="FunFam" id="3.40.640.10:FF:000007">
    <property type="entry name" value="glycine dehydrogenase (Decarboxylating), mitochondrial"/>
    <property type="match status" value="1"/>
</dbReference>
<dbReference type="NCBIfam" id="NF003346">
    <property type="entry name" value="PRK04366.1"/>
    <property type="match status" value="1"/>
</dbReference>
<dbReference type="GO" id="GO:0016594">
    <property type="term" value="F:glycine binding"/>
    <property type="evidence" value="ECO:0007669"/>
    <property type="project" value="TreeGrafter"/>
</dbReference>
<protein>
    <recommendedName>
        <fullName evidence="8">Glycine dehydrogenase (decarboxylating)</fullName>
        <ecNumber evidence="8">1.4.4.2</ecNumber>
    </recommendedName>
    <alternativeName>
        <fullName evidence="8">Glycine cleavage system P-protein</fullName>
    </alternativeName>
    <alternativeName>
        <fullName evidence="8">Glycine decarboxylase</fullName>
    </alternativeName>
    <alternativeName>
        <fullName evidence="8">Glycine dehydrogenase (aminomethyl-transferring)</fullName>
    </alternativeName>
</protein>
<dbReference type="InterPro" id="IPR020581">
    <property type="entry name" value="GDC_P"/>
</dbReference>
<dbReference type="PANTHER" id="PTHR11773:SF1">
    <property type="entry name" value="GLYCINE DEHYDROGENASE (DECARBOXYLATING), MITOCHONDRIAL"/>
    <property type="match status" value="1"/>
</dbReference>
<keyword evidence="13" id="KW-1185">Reference proteome</keyword>
<evidence type="ECO:0000313" key="12">
    <source>
        <dbReference type="EMBL" id="QDU35414.1"/>
    </source>
</evidence>
<gene>
    <name evidence="8 12" type="primary">gcvP</name>
    <name evidence="12" type="ORF">KS4_34950</name>
</gene>
<dbReference type="KEGG" id="pcor:KS4_34950"/>
<evidence type="ECO:0000256" key="6">
    <source>
        <dbReference type="ARBA" id="ARBA00023002"/>
    </source>
</evidence>
<feature type="domain" description="Glycine dehydrogenase C-terminal" evidence="11">
    <location>
        <begin position="813"/>
        <end position="934"/>
    </location>
</feature>
<feature type="domain" description="Glycine cleavage system P-protein N-terminal" evidence="10">
    <location>
        <begin position="497"/>
        <end position="755"/>
    </location>
</feature>
<comment type="cofactor">
    <cofactor evidence="1 8 9">
        <name>pyridoxal 5'-phosphate</name>
        <dbReference type="ChEBI" id="CHEBI:597326"/>
    </cofactor>
</comment>
<dbReference type="GO" id="GO:0030170">
    <property type="term" value="F:pyridoxal phosphate binding"/>
    <property type="evidence" value="ECO:0007669"/>
    <property type="project" value="TreeGrafter"/>
</dbReference>
<evidence type="ECO:0000256" key="7">
    <source>
        <dbReference type="ARBA" id="ARBA00049026"/>
    </source>
</evidence>
<dbReference type="Proteomes" id="UP000317369">
    <property type="component" value="Chromosome"/>
</dbReference>
<evidence type="ECO:0000256" key="3">
    <source>
        <dbReference type="ARBA" id="ARBA00010756"/>
    </source>
</evidence>
<dbReference type="InterPro" id="IPR049316">
    <property type="entry name" value="GDC-P_C"/>
</dbReference>
<dbReference type="SUPFAM" id="SSF53383">
    <property type="entry name" value="PLP-dependent transferases"/>
    <property type="match status" value="2"/>
</dbReference>
<dbReference type="InterPro" id="IPR015424">
    <property type="entry name" value="PyrdxlP-dep_Trfase"/>
</dbReference>
<dbReference type="CDD" id="cd00613">
    <property type="entry name" value="GDC-P"/>
    <property type="match status" value="2"/>
</dbReference>
<evidence type="ECO:0000256" key="1">
    <source>
        <dbReference type="ARBA" id="ARBA00001933"/>
    </source>
</evidence>
<dbReference type="PANTHER" id="PTHR11773">
    <property type="entry name" value="GLYCINE DEHYDROGENASE, DECARBOXYLATING"/>
    <property type="match status" value="1"/>
</dbReference>
<evidence type="ECO:0000256" key="8">
    <source>
        <dbReference type="HAMAP-Rule" id="MF_00711"/>
    </source>
</evidence>
<accession>A0A517YYV6</accession>
<dbReference type="GO" id="GO:0019464">
    <property type="term" value="P:glycine decarboxylation via glycine cleavage system"/>
    <property type="evidence" value="ECO:0007669"/>
    <property type="project" value="UniProtKB-UniRule"/>
</dbReference>
<sequence>MSSNKQISPENIVASEHLRPSDTFEARHIGHTEQDLAEMLSVVGYDSLDALIKATVPSDIRLEGDLDLTDLPDTLSEAGILDHLRSISRKNRVFRNMIGMGYHDTNTPAVILRNVLENARWYTPYTPYQAEISQGRLEALLNFQTMVSDLTGMELANASLLDEATAASEAMAMAVSIARGKKNRFFVADSTHPQTIALMKTRARSMDIELEIGKIWDLNLNDDAAKQLAGVLVQYPTTDGNIEDYSTISDQIHKHGGLMVVAADLLALTLLRAPGEFGADIVIGNTQRFGVPMGFGGPHAAYMATHEKYVRKMPGRIVGVSVDSQGNKAYRLTIQTREQHIKRDRATSNICTAQVLLATIAGFYAVFHGPEGIKKIAWRVHSLTSILSSALKSMGYAIPYENIFDNLRIDLPADQVNQILFAAREHLINLRKLNSTAICVNLDETTTLDEVQTLIGIFAEAKNTTAPVAKSIADSLEISYKSPSARTSDFLSHEVFNRYHSEHELLRYMTRLLDKDISLANSMIPLGSCTMKLNAAAELIPITWPEFSKLHPYAPSDQTRGYRELFSTLQSWLAEITGFEAVSLQPNSGANGEYAGLMAIKRCHIANNHAHRDICLIPLSAHGTNPASSVIAGLKVIGIKCDNDGNIDLDDLKAQAEKHSKNLAALMITYPSTHGVYEAPIKQICQIIHDHGGLVYMDGANMNAQVGLTSPGIIGADVCHLNLHKTFAIPHGGGGPGMGPICSTKQLAPYLPGNPITGDAQSNYASTAIWGLDPDPSEDFNYPVSAAPYGSASILPISWMYIALLSSKGLKRATKIAILNANYITSRLKNHYNILYTGDNGTVAHEGIVDCRDFQKTADISVEDIAKRLIDFGFHAPTMSWPVAGTLMIEPTESESKQELDRFCDAMIAIRKEISDIEANISDQEDNPLRNAPHTASMIANDDWPHNYTRQQAAYPAAWQNPRNVGASNAWKYWPPVSRVDNAYGDRNLQCSCPTMEAYQDA</sequence>
<keyword evidence="5 8" id="KW-0663">Pyridoxal phosphate</keyword>
<evidence type="ECO:0000256" key="2">
    <source>
        <dbReference type="ARBA" id="ARBA00003788"/>
    </source>
</evidence>
<dbReference type="HAMAP" id="MF_00711">
    <property type="entry name" value="GcvP"/>
    <property type="match status" value="1"/>
</dbReference>
<evidence type="ECO:0000313" key="13">
    <source>
        <dbReference type="Proteomes" id="UP000317369"/>
    </source>
</evidence>
<dbReference type="InterPro" id="IPR015421">
    <property type="entry name" value="PyrdxlP-dep_Trfase_major"/>
</dbReference>
<comment type="catalytic activity">
    <reaction evidence="7 8">
        <text>N(6)-[(R)-lipoyl]-L-lysyl-[glycine-cleavage complex H protein] + glycine + H(+) = N(6)-[(R)-S(8)-aminomethyldihydrolipoyl]-L-lysyl-[glycine-cleavage complex H protein] + CO2</text>
        <dbReference type="Rhea" id="RHEA:24304"/>
        <dbReference type="Rhea" id="RHEA-COMP:10494"/>
        <dbReference type="Rhea" id="RHEA-COMP:10495"/>
        <dbReference type="ChEBI" id="CHEBI:15378"/>
        <dbReference type="ChEBI" id="CHEBI:16526"/>
        <dbReference type="ChEBI" id="CHEBI:57305"/>
        <dbReference type="ChEBI" id="CHEBI:83099"/>
        <dbReference type="ChEBI" id="CHEBI:83143"/>
        <dbReference type="EC" id="1.4.4.2"/>
    </reaction>
</comment>
<evidence type="ECO:0000256" key="9">
    <source>
        <dbReference type="PIRSR" id="PIRSR603437-50"/>
    </source>
</evidence>
<comment type="similarity">
    <text evidence="3 8">Belongs to the GcvP family.</text>
</comment>
<dbReference type="NCBIfam" id="TIGR00461">
    <property type="entry name" value="gcvP"/>
    <property type="match status" value="1"/>
</dbReference>
<reference evidence="12 13" key="1">
    <citation type="submission" date="2019-02" db="EMBL/GenBank/DDBJ databases">
        <title>Deep-cultivation of Planctomycetes and their phenomic and genomic characterization uncovers novel biology.</title>
        <authorList>
            <person name="Wiegand S."/>
            <person name="Jogler M."/>
            <person name="Boedeker C."/>
            <person name="Pinto D."/>
            <person name="Vollmers J."/>
            <person name="Rivas-Marin E."/>
            <person name="Kohn T."/>
            <person name="Peeters S.H."/>
            <person name="Heuer A."/>
            <person name="Rast P."/>
            <person name="Oberbeckmann S."/>
            <person name="Bunk B."/>
            <person name="Jeske O."/>
            <person name="Meyerdierks A."/>
            <person name="Storesund J.E."/>
            <person name="Kallscheuer N."/>
            <person name="Luecker S."/>
            <person name="Lage O.M."/>
            <person name="Pohl T."/>
            <person name="Merkel B.J."/>
            <person name="Hornburger P."/>
            <person name="Mueller R.-W."/>
            <person name="Bruemmer F."/>
            <person name="Labrenz M."/>
            <person name="Spormann A.M."/>
            <person name="Op den Camp H."/>
            <person name="Overmann J."/>
            <person name="Amann R."/>
            <person name="Jetten M.S.M."/>
            <person name="Mascher T."/>
            <person name="Medema M.H."/>
            <person name="Devos D.P."/>
            <person name="Kaster A.-K."/>
            <person name="Ovreas L."/>
            <person name="Rohde M."/>
            <person name="Galperin M.Y."/>
            <person name="Jogler C."/>
        </authorList>
    </citation>
    <scope>NUCLEOTIDE SEQUENCE [LARGE SCALE GENOMIC DNA]</scope>
    <source>
        <strain evidence="12 13">KS4</strain>
    </source>
</reference>
<keyword evidence="6 8" id="KW-0560">Oxidoreductase</keyword>
<organism evidence="12 13">
    <name type="scientific">Poriferisphaera corsica</name>
    <dbReference type="NCBI Taxonomy" id="2528020"/>
    <lineage>
        <taxon>Bacteria</taxon>
        <taxon>Pseudomonadati</taxon>
        <taxon>Planctomycetota</taxon>
        <taxon>Phycisphaerae</taxon>
        <taxon>Phycisphaerales</taxon>
        <taxon>Phycisphaeraceae</taxon>
        <taxon>Poriferisphaera</taxon>
    </lineage>
</organism>
<dbReference type="InterPro" id="IPR049315">
    <property type="entry name" value="GDC-P_N"/>
</dbReference>
<evidence type="ECO:0000259" key="10">
    <source>
        <dbReference type="Pfam" id="PF02347"/>
    </source>
</evidence>